<keyword evidence="7" id="KW-0963">Cytoplasm</keyword>
<proteinExistence type="inferred from homology"/>
<evidence type="ECO:0000256" key="9">
    <source>
        <dbReference type="PROSITE-ProRule" id="PRU00283"/>
    </source>
</evidence>
<keyword evidence="6 9" id="KW-0505">Motor protein</keyword>
<evidence type="ECO:0000256" key="6">
    <source>
        <dbReference type="ARBA" id="ARBA00023175"/>
    </source>
</evidence>
<dbReference type="GO" id="GO:0007018">
    <property type="term" value="P:microtubule-based movement"/>
    <property type="evidence" value="ECO:0007669"/>
    <property type="project" value="InterPro"/>
</dbReference>
<evidence type="ECO:0000256" key="3">
    <source>
        <dbReference type="ARBA" id="ARBA00022741"/>
    </source>
</evidence>
<sequence>MESISGDEYELDDEQESPAHEEKIFVAVRLRPLNEKEITKNDLSDWECINKTTIVYKSNQSDRPMYPNAFTFDRVYGFDSTTKQLYDDGVKAIALSVLNGINSSIFAYGQTSSGKTYTMSGITEFAIADIYDYINRHNDREFVLKFSAIEIYNECVKDLLSSDGTQLRLLDDPEKGTVVEKLTEANLRDCNHLKELIYVSEAERQIGETALNEMSSRSHQILRLTVESSALDYRGGDSGRTLSATVSFVDLAGSERASQTLAAGTRLKEGCHINRSLLTLGTVIRKLSKGGNGHVPYRNSKLTRILQNSLGGNARTAILCTVCPAHSHAEQSRNTLLFGSCAKDVNTNAQVNVVMSDKALVKQLQQELARLERELKVSPPSNDSTSIIRDLEIQLEKMEEKMEELTEQRDLAESRLEHLMQVNGIDRNSLPWWVLLLHKEISSKEKNLEIYFAKSEEDKDTYEAVEPPRVGASLRIHGQESQRSPDENSPRIFLKEYSVPDPYQETDNMYQKIRINPEDIEKTSFTYDKIRINSEDDFNEDQHIDNTDYEFRIHPERGFKEDQHFEKTPFIEDRDFEEISINDDDVTNEEKAKISTLHDDVTSDDDVINTQESEDMNETKLEQSHSPCSSDSEGVINGFTRSKSCNEFASSAPPSDDEMVIESRNSNESEKDFSVIKQIIPKSKSEADVKTINLKEDTHNPLTIIDEKETENSIKSSNEGDVSDHNSPTDKPIRKLEDVFNDEREAEVKGDESGEVNNEVMAITPYKDWSMVFEKQRGDIIKLWDECNTPLIHRTYFFLLFKGEQSDSVYMEVELRRLAFLKNTSSLATSERALSRERIMLSKKLLKKYSSTQRDLIFRKWGIPLDSKHRRVQLSRLLWSKTNDIDHIKESADMVAKLVGIVELNQTPKELFGLSFLPTPDHIKTSFWKASISFT</sequence>
<dbReference type="GO" id="GO:0008017">
    <property type="term" value="F:microtubule binding"/>
    <property type="evidence" value="ECO:0007669"/>
    <property type="project" value="InterPro"/>
</dbReference>
<dbReference type="InterPro" id="IPR027417">
    <property type="entry name" value="P-loop_NTPase"/>
</dbReference>
<evidence type="ECO:0000256" key="10">
    <source>
        <dbReference type="RuleBase" id="RU000394"/>
    </source>
</evidence>
<dbReference type="EMBL" id="NBSK02000004">
    <property type="protein sequence ID" value="KAJ0212794.1"/>
    <property type="molecule type" value="Genomic_DNA"/>
</dbReference>
<dbReference type="InterPro" id="IPR036961">
    <property type="entry name" value="Kinesin_motor_dom_sf"/>
</dbReference>
<dbReference type="GO" id="GO:0009524">
    <property type="term" value="C:phragmoplast"/>
    <property type="evidence" value="ECO:0007669"/>
    <property type="project" value="UniProtKB-SubCell"/>
</dbReference>
<dbReference type="GO" id="GO:0005524">
    <property type="term" value="F:ATP binding"/>
    <property type="evidence" value="ECO:0007669"/>
    <property type="project" value="UniProtKB-UniRule"/>
</dbReference>
<name>A0A9R1XK56_LACSA</name>
<keyword evidence="5 11" id="KW-0175">Coiled coil</keyword>
<evidence type="ECO:0000313" key="15">
    <source>
        <dbReference type="Proteomes" id="UP000235145"/>
    </source>
</evidence>
<feature type="compositionally biased region" description="Basic and acidic residues" evidence="12">
    <location>
        <begin position="722"/>
        <end position="733"/>
    </location>
</feature>
<feature type="binding site" evidence="9">
    <location>
        <begin position="109"/>
        <end position="116"/>
    </location>
    <ligand>
        <name>ATP</name>
        <dbReference type="ChEBI" id="CHEBI:30616"/>
    </ligand>
</feature>
<dbReference type="Pfam" id="PF00225">
    <property type="entry name" value="Kinesin"/>
    <property type="match status" value="1"/>
</dbReference>
<dbReference type="SMART" id="SM00129">
    <property type="entry name" value="KISc"/>
    <property type="match status" value="1"/>
</dbReference>
<evidence type="ECO:0000256" key="11">
    <source>
        <dbReference type="SAM" id="Coils"/>
    </source>
</evidence>
<dbReference type="PANTHER" id="PTHR47968">
    <property type="entry name" value="CENTROMERE PROTEIN E"/>
    <property type="match status" value="1"/>
</dbReference>
<comment type="similarity">
    <text evidence="1">Belongs to the TRAFAC class myosin-kinesin ATPase superfamily. Kinesin family. KIN-7 subfamily.</text>
</comment>
<dbReference type="GO" id="GO:0000919">
    <property type="term" value="P:cell plate assembly"/>
    <property type="evidence" value="ECO:0007669"/>
    <property type="project" value="UniProtKB-ARBA"/>
</dbReference>
<dbReference type="AlphaFoldDB" id="A0A9R1XK56"/>
<dbReference type="InterPro" id="IPR001752">
    <property type="entry name" value="Kinesin_motor_dom"/>
</dbReference>
<feature type="domain" description="Kinesin motor" evidence="13">
    <location>
        <begin position="23"/>
        <end position="345"/>
    </location>
</feature>
<dbReference type="PROSITE" id="PS00411">
    <property type="entry name" value="KINESIN_MOTOR_1"/>
    <property type="match status" value="1"/>
</dbReference>
<evidence type="ECO:0000256" key="5">
    <source>
        <dbReference type="ARBA" id="ARBA00023054"/>
    </source>
</evidence>
<dbReference type="Gene3D" id="3.40.850.10">
    <property type="entry name" value="Kinesin motor domain"/>
    <property type="match status" value="1"/>
</dbReference>
<evidence type="ECO:0000256" key="7">
    <source>
        <dbReference type="ARBA" id="ARBA00023212"/>
    </source>
</evidence>
<dbReference type="CDD" id="cd01374">
    <property type="entry name" value="KISc_CENP_E"/>
    <property type="match status" value="1"/>
</dbReference>
<dbReference type="GO" id="GO:0005874">
    <property type="term" value="C:microtubule"/>
    <property type="evidence" value="ECO:0007669"/>
    <property type="project" value="UniProtKB-KW"/>
</dbReference>
<evidence type="ECO:0000313" key="14">
    <source>
        <dbReference type="EMBL" id="KAJ0212794.1"/>
    </source>
</evidence>
<dbReference type="GO" id="GO:0003777">
    <property type="term" value="F:microtubule motor activity"/>
    <property type="evidence" value="ECO:0007669"/>
    <property type="project" value="InterPro"/>
</dbReference>
<accession>A0A9R1XK56</accession>
<keyword evidence="15" id="KW-1185">Reference proteome</keyword>
<evidence type="ECO:0000256" key="8">
    <source>
        <dbReference type="ARBA" id="ARBA00060413"/>
    </source>
</evidence>
<organism evidence="14 15">
    <name type="scientific">Lactuca sativa</name>
    <name type="common">Garden lettuce</name>
    <dbReference type="NCBI Taxonomy" id="4236"/>
    <lineage>
        <taxon>Eukaryota</taxon>
        <taxon>Viridiplantae</taxon>
        <taxon>Streptophyta</taxon>
        <taxon>Embryophyta</taxon>
        <taxon>Tracheophyta</taxon>
        <taxon>Spermatophyta</taxon>
        <taxon>Magnoliopsida</taxon>
        <taxon>eudicotyledons</taxon>
        <taxon>Gunneridae</taxon>
        <taxon>Pentapetalae</taxon>
        <taxon>asterids</taxon>
        <taxon>campanulids</taxon>
        <taxon>Asterales</taxon>
        <taxon>Asteraceae</taxon>
        <taxon>Cichorioideae</taxon>
        <taxon>Cichorieae</taxon>
        <taxon>Lactucinae</taxon>
        <taxon>Lactuca</taxon>
    </lineage>
</organism>
<evidence type="ECO:0000256" key="12">
    <source>
        <dbReference type="SAM" id="MobiDB-lite"/>
    </source>
</evidence>
<dbReference type="Proteomes" id="UP000235145">
    <property type="component" value="Unassembled WGS sequence"/>
</dbReference>
<protein>
    <recommendedName>
        <fullName evidence="10">Kinesin-like protein</fullName>
    </recommendedName>
</protein>
<feature type="region of interest" description="Disordered" evidence="12">
    <location>
        <begin position="706"/>
        <end position="733"/>
    </location>
</feature>
<dbReference type="InterPro" id="IPR019821">
    <property type="entry name" value="Kinesin_motor_CS"/>
</dbReference>
<dbReference type="FunFam" id="3.40.850.10:FF:000016">
    <property type="entry name" value="Kinesin-like protein"/>
    <property type="match status" value="1"/>
</dbReference>
<dbReference type="PROSITE" id="PS50067">
    <property type="entry name" value="KINESIN_MOTOR_2"/>
    <property type="match status" value="1"/>
</dbReference>
<keyword evidence="4 9" id="KW-0067">ATP-binding</keyword>
<evidence type="ECO:0000256" key="2">
    <source>
        <dbReference type="ARBA" id="ARBA00022701"/>
    </source>
</evidence>
<evidence type="ECO:0000259" key="13">
    <source>
        <dbReference type="PROSITE" id="PS50067"/>
    </source>
</evidence>
<comment type="caution">
    <text evidence="14">The sequence shown here is derived from an EMBL/GenBank/DDBJ whole genome shotgun (WGS) entry which is preliminary data.</text>
</comment>
<dbReference type="InterPro" id="IPR021881">
    <property type="entry name" value="NACK_C"/>
</dbReference>
<dbReference type="SUPFAM" id="SSF52540">
    <property type="entry name" value="P-loop containing nucleoside triphosphate hydrolases"/>
    <property type="match status" value="1"/>
</dbReference>
<gene>
    <name evidence="14" type="ORF">LSAT_V11C400202590</name>
</gene>
<dbReference type="PRINTS" id="PR00380">
    <property type="entry name" value="KINESINHEAVY"/>
</dbReference>
<dbReference type="Pfam" id="PF11995">
    <property type="entry name" value="DUF3490"/>
    <property type="match status" value="1"/>
</dbReference>
<dbReference type="InterPro" id="IPR027640">
    <property type="entry name" value="Kinesin-like_fam"/>
</dbReference>
<evidence type="ECO:0000256" key="4">
    <source>
        <dbReference type="ARBA" id="ARBA00022840"/>
    </source>
</evidence>
<keyword evidence="3 9" id="KW-0547">Nucleotide-binding</keyword>
<reference evidence="14 15" key="1">
    <citation type="journal article" date="2017" name="Nat. Commun.">
        <title>Genome assembly with in vitro proximity ligation data and whole-genome triplication in lettuce.</title>
        <authorList>
            <person name="Reyes-Chin-Wo S."/>
            <person name="Wang Z."/>
            <person name="Yang X."/>
            <person name="Kozik A."/>
            <person name="Arikit S."/>
            <person name="Song C."/>
            <person name="Xia L."/>
            <person name="Froenicke L."/>
            <person name="Lavelle D.O."/>
            <person name="Truco M.J."/>
            <person name="Xia R."/>
            <person name="Zhu S."/>
            <person name="Xu C."/>
            <person name="Xu H."/>
            <person name="Xu X."/>
            <person name="Cox K."/>
            <person name="Korf I."/>
            <person name="Meyers B.C."/>
            <person name="Michelmore R.W."/>
        </authorList>
    </citation>
    <scope>NUCLEOTIDE SEQUENCE [LARGE SCALE GENOMIC DNA]</scope>
    <source>
        <strain evidence="15">cv. Salinas</strain>
        <tissue evidence="14">Seedlings</tissue>
    </source>
</reference>
<dbReference type="PANTHER" id="PTHR47968:SF54">
    <property type="entry name" value="KINESIN-LIKE PROTEIN NACK2"/>
    <property type="match status" value="1"/>
</dbReference>
<comment type="subcellular location">
    <subcellularLocation>
        <location evidence="8">Cytoplasm</location>
        <location evidence="8">Cytoskeleton</location>
        <location evidence="8">Phragmoplast</location>
    </subcellularLocation>
</comment>
<feature type="coiled-coil region" evidence="11">
    <location>
        <begin position="354"/>
        <end position="422"/>
    </location>
</feature>
<evidence type="ECO:0000256" key="1">
    <source>
        <dbReference type="ARBA" id="ARBA00007310"/>
    </source>
</evidence>
<keyword evidence="2 10" id="KW-0493">Microtubule</keyword>
<keyword evidence="7" id="KW-0206">Cytoskeleton</keyword>